<name>A0ABD2ZK60_9GENT</name>
<reference evidence="1 2" key="1">
    <citation type="submission" date="2024-11" db="EMBL/GenBank/DDBJ databases">
        <title>A near-complete genome assembly of Cinchona calisaya.</title>
        <authorList>
            <person name="Lian D.C."/>
            <person name="Zhao X.W."/>
            <person name="Wei L."/>
        </authorList>
    </citation>
    <scope>NUCLEOTIDE SEQUENCE [LARGE SCALE GENOMIC DNA]</scope>
    <source>
        <tissue evidence="1">Nenye</tissue>
    </source>
</reference>
<comment type="caution">
    <text evidence="1">The sequence shown here is derived from an EMBL/GenBank/DDBJ whole genome shotgun (WGS) entry which is preliminary data.</text>
</comment>
<keyword evidence="2" id="KW-1185">Reference proteome</keyword>
<dbReference type="EMBL" id="JBJUIK010000008">
    <property type="protein sequence ID" value="KAL3519839.1"/>
    <property type="molecule type" value="Genomic_DNA"/>
</dbReference>
<accession>A0ABD2ZK60</accession>
<dbReference type="Proteomes" id="UP001630127">
    <property type="component" value="Unassembled WGS sequence"/>
</dbReference>
<proteinExistence type="predicted"/>
<evidence type="ECO:0000313" key="1">
    <source>
        <dbReference type="EMBL" id="KAL3519839.1"/>
    </source>
</evidence>
<organism evidence="1 2">
    <name type="scientific">Cinchona calisaya</name>
    <dbReference type="NCBI Taxonomy" id="153742"/>
    <lineage>
        <taxon>Eukaryota</taxon>
        <taxon>Viridiplantae</taxon>
        <taxon>Streptophyta</taxon>
        <taxon>Embryophyta</taxon>
        <taxon>Tracheophyta</taxon>
        <taxon>Spermatophyta</taxon>
        <taxon>Magnoliopsida</taxon>
        <taxon>eudicotyledons</taxon>
        <taxon>Gunneridae</taxon>
        <taxon>Pentapetalae</taxon>
        <taxon>asterids</taxon>
        <taxon>lamiids</taxon>
        <taxon>Gentianales</taxon>
        <taxon>Rubiaceae</taxon>
        <taxon>Cinchonoideae</taxon>
        <taxon>Cinchoneae</taxon>
        <taxon>Cinchona</taxon>
    </lineage>
</organism>
<gene>
    <name evidence="1" type="ORF">ACH5RR_017988</name>
</gene>
<evidence type="ECO:0000313" key="2">
    <source>
        <dbReference type="Proteomes" id="UP001630127"/>
    </source>
</evidence>
<protein>
    <submittedName>
        <fullName evidence="1">Uncharacterized protein</fullName>
    </submittedName>
</protein>
<dbReference type="AlphaFoldDB" id="A0ABD2ZK60"/>
<sequence length="129" mass="15358">MAVICSSSNEKWRESQLGANEENVDKAGSFFDQEGEMWDQSLGHQRNGQDNRRMEGNHGNQIRESWELINNDNRNRRFKDIVQRTMGETNNLRERIGYRKPYPEWINQTYEFPRGFRFPNFTKISGDDH</sequence>